<evidence type="ECO:0000256" key="1">
    <source>
        <dbReference type="ARBA" id="ARBA00023157"/>
    </source>
</evidence>
<dbReference type="InterPro" id="IPR000859">
    <property type="entry name" value="CUB_dom"/>
</dbReference>
<evidence type="ECO:0000259" key="2">
    <source>
        <dbReference type="Pfam" id="PF00431"/>
    </source>
</evidence>
<protein>
    <submittedName>
        <fullName evidence="3">CUB domain protein</fullName>
    </submittedName>
</protein>
<feature type="domain" description="CUB" evidence="2">
    <location>
        <begin position="95"/>
        <end position="187"/>
    </location>
</feature>
<dbReference type="InterPro" id="IPR035914">
    <property type="entry name" value="Sperma_CUB_dom_sf"/>
</dbReference>
<accession>A0A0D8X9X0</accession>
<keyword evidence="1" id="KW-1015">Disulfide bond</keyword>
<dbReference type="AlphaFoldDB" id="A0A0D8X9X0"/>
<keyword evidence="4" id="KW-1185">Reference proteome</keyword>
<dbReference type="STRING" id="29172.A0A0D8X9X0"/>
<dbReference type="Gene3D" id="2.60.120.290">
    <property type="entry name" value="Spermadhesin, CUB domain"/>
    <property type="match status" value="1"/>
</dbReference>
<dbReference type="OrthoDB" id="6369184at2759"/>
<evidence type="ECO:0000313" key="3">
    <source>
        <dbReference type="EMBL" id="KJH41385.1"/>
    </source>
</evidence>
<organism evidence="3 4">
    <name type="scientific">Dictyocaulus viviparus</name>
    <name type="common">Bovine lungworm</name>
    <dbReference type="NCBI Taxonomy" id="29172"/>
    <lineage>
        <taxon>Eukaryota</taxon>
        <taxon>Metazoa</taxon>
        <taxon>Ecdysozoa</taxon>
        <taxon>Nematoda</taxon>
        <taxon>Chromadorea</taxon>
        <taxon>Rhabditida</taxon>
        <taxon>Rhabditina</taxon>
        <taxon>Rhabditomorpha</taxon>
        <taxon>Strongyloidea</taxon>
        <taxon>Metastrongylidae</taxon>
        <taxon>Dictyocaulus</taxon>
    </lineage>
</organism>
<proteinExistence type="predicted"/>
<reference evidence="3 4" key="1">
    <citation type="submission" date="2013-11" db="EMBL/GenBank/DDBJ databases">
        <title>Draft genome of the bovine lungworm Dictyocaulus viviparus.</title>
        <authorList>
            <person name="Mitreva M."/>
        </authorList>
    </citation>
    <scope>NUCLEOTIDE SEQUENCE [LARGE SCALE GENOMIC DNA]</scope>
    <source>
        <strain evidence="3 4">HannoverDv2000</strain>
    </source>
</reference>
<gene>
    <name evidence="3" type="ORF">DICVIV_12641</name>
</gene>
<sequence>MVWLIPMRSRVLRSVEMKSPQGLRSTQDMKICFYKFFTLIRPQEVLEESISFILKHENMLLQILHSDSTSRGFRGEYKFLSKKNYLSDAVEIADCSYRIERTEGVLYSPSYPFYYASFINCTYIFPQRKGYRTVLSSGEISLGKDANLDILESTNGHTKLLSIKSMQRMLYASSTSTLLIHFQAGNNYDKVSPA</sequence>
<dbReference type="Proteomes" id="UP000053766">
    <property type="component" value="Unassembled WGS sequence"/>
</dbReference>
<dbReference type="EMBL" id="KN716835">
    <property type="protein sequence ID" value="KJH41385.1"/>
    <property type="molecule type" value="Genomic_DNA"/>
</dbReference>
<dbReference type="Pfam" id="PF00431">
    <property type="entry name" value="CUB"/>
    <property type="match status" value="1"/>
</dbReference>
<evidence type="ECO:0000313" key="4">
    <source>
        <dbReference type="Proteomes" id="UP000053766"/>
    </source>
</evidence>
<reference evidence="4" key="2">
    <citation type="journal article" date="2016" name="Sci. Rep.">
        <title>Dictyocaulus viviparus genome, variome and transcriptome elucidate lungworm biology and support future intervention.</title>
        <authorList>
            <person name="McNulty S.N."/>
            <person name="Strube C."/>
            <person name="Rosa B.A."/>
            <person name="Martin J.C."/>
            <person name="Tyagi R."/>
            <person name="Choi Y.J."/>
            <person name="Wang Q."/>
            <person name="Hallsworth Pepin K."/>
            <person name="Zhang X."/>
            <person name="Ozersky P."/>
            <person name="Wilson R.K."/>
            <person name="Sternberg P.W."/>
            <person name="Gasser R.B."/>
            <person name="Mitreva M."/>
        </authorList>
    </citation>
    <scope>NUCLEOTIDE SEQUENCE [LARGE SCALE GENOMIC DNA]</scope>
    <source>
        <strain evidence="4">HannoverDv2000</strain>
    </source>
</reference>
<dbReference type="SUPFAM" id="SSF49854">
    <property type="entry name" value="Spermadhesin, CUB domain"/>
    <property type="match status" value="1"/>
</dbReference>
<name>A0A0D8X9X0_DICVI</name>